<dbReference type="AlphaFoldDB" id="A0A9P5YY46"/>
<keyword evidence="1" id="KW-0732">Signal</keyword>
<reference evidence="2" key="1">
    <citation type="submission" date="2020-11" db="EMBL/GenBank/DDBJ databases">
        <authorList>
            <consortium name="DOE Joint Genome Institute"/>
            <person name="Ahrendt S."/>
            <person name="Riley R."/>
            <person name="Andreopoulos W."/>
            <person name="Labutti K."/>
            <person name="Pangilinan J."/>
            <person name="Ruiz-Duenas F.J."/>
            <person name="Barrasa J.M."/>
            <person name="Sanchez-Garcia M."/>
            <person name="Camarero S."/>
            <person name="Miyauchi S."/>
            <person name="Serrano A."/>
            <person name="Linde D."/>
            <person name="Babiker R."/>
            <person name="Drula E."/>
            <person name="Ayuso-Fernandez I."/>
            <person name="Pacheco R."/>
            <person name="Padilla G."/>
            <person name="Ferreira P."/>
            <person name="Barriuso J."/>
            <person name="Kellner H."/>
            <person name="Castanera R."/>
            <person name="Alfaro M."/>
            <person name="Ramirez L."/>
            <person name="Pisabarro A.G."/>
            <person name="Kuo A."/>
            <person name="Tritt A."/>
            <person name="Lipzen A."/>
            <person name="He G."/>
            <person name="Yan M."/>
            <person name="Ng V."/>
            <person name="Cullen D."/>
            <person name="Martin F."/>
            <person name="Rosso M.-N."/>
            <person name="Henrissat B."/>
            <person name="Hibbett D."/>
            <person name="Martinez A.T."/>
            <person name="Grigoriev I.V."/>
        </authorList>
    </citation>
    <scope>NUCLEOTIDE SEQUENCE</scope>
    <source>
        <strain evidence="2">CIRM-BRFM 674</strain>
    </source>
</reference>
<feature type="chain" id="PRO_5040155585" description="Secreted protein" evidence="1">
    <location>
        <begin position="16"/>
        <end position="86"/>
    </location>
</feature>
<evidence type="ECO:0000256" key="1">
    <source>
        <dbReference type="SAM" id="SignalP"/>
    </source>
</evidence>
<evidence type="ECO:0000313" key="2">
    <source>
        <dbReference type="EMBL" id="KAF9477311.1"/>
    </source>
</evidence>
<organism evidence="2 3">
    <name type="scientific">Pholiota conissans</name>
    <dbReference type="NCBI Taxonomy" id="109636"/>
    <lineage>
        <taxon>Eukaryota</taxon>
        <taxon>Fungi</taxon>
        <taxon>Dikarya</taxon>
        <taxon>Basidiomycota</taxon>
        <taxon>Agaricomycotina</taxon>
        <taxon>Agaricomycetes</taxon>
        <taxon>Agaricomycetidae</taxon>
        <taxon>Agaricales</taxon>
        <taxon>Agaricineae</taxon>
        <taxon>Strophariaceae</taxon>
        <taxon>Pholiota</taxon>
    </lineage>
</organism>
<proteinExistence type="predicted"/>
<dbReference type="EMBL" id="MU155265">
    <property type="protein sequence ID" value="KAF9477311.1"/>
    <property type="molecule type" value="Genomic_DNA"/>
</dbReference>
<accession>A0A9P5YY46</accession>
<evidence type="ECO:0000313" key="3">
    <source>
        <dbReference type="Proteomes" id="UP000807469"/>
    </source>
</evidence>
<comment type="caution">
    <text evidence="2">The sequence shown here is derived from an EMBL/GenBank/DDBJ whole genome shotgun (WGS) entry which is preliminary data.</text>
</comment>
<sequence length="86" mass="10052">MLLMVLGLVLNYLRSTIVPVDKSSLRLLHGERETSRILRKRRVLGVQWSHEMERLTGHLTFSTSHLGQDYFITKMVCSRKNVVVYH</sequence>
<keyword evidence="3" id="KW-1185">Reference proteome</keyword>
<name>A0A9P5YY46_9AGAR</name>
<protein>
    <recommendedName>
        <fullName evidence="4">Secreted protein</fullName>
    </recommendedName>
</protein>
<gene>
    <name evidence="2" type="ORF">BDN70DRAFT_881342</name>
</gene>
<evidence type="ECO:0008006" key="4">
    <source>
        <dbReference type="Google" id="ProtNLM"/>
    </source>
</evidence>
<dbReference type="Proteomes" id="UP000807469">
    <property type="component" value="Unassembled WGS sequence"/>
</dbReference>
<feature type="signal peptide" evidence="1">
    <location>
        <begin position="1"/>
        <end position="15"/>
    </location>
</feature>